<feature type="compositionally biased region" description="Acidic residues" evidence="1">
    <location>
        <begin position="179"/>
        <end position="192"/>
    </location>
</feature>
<feature type="compositionally biased region" description="Acidic residues" evidence="1">
    <location>
        <begin position="312"/>
        <end position="329"/>
    </location>
</feature>
<dbReference type="EMBL" id="MU151110">
    <property type="protein sequence ID" value="KAF9450199.1"/>
    <property type="molecule type" value="Genomic_DNA"/>
</dbReference>
<dbReference type="AlphaFoldDB" id="A0A9P5XFV2"/>
<dbReference type="Proteomes" id="UP000807342">
    <property type="component" value="Unassembled WGS sequence"/>
</dbReference>
<evidence type="ECO:0000256" key="1">
    <source>
        <dbReference type="SAM" id="MobiDB-lite"/>
    </source>
</evidence>
<dbReference type="OrthoDB" id="2940229at2759"/>
<feature type="region of interest" description="Disordered" evidence="1">
    <location>
        <begin position="1"/>
        <end position="57"/>
    </location>
</feature>
<proteinExistence type="predicted"/>
<feature type="compositionally biased region" description="Acidic residues" evidence="1">
    <location>
        <begin position="484"/>
        <end position="502"/>
    </location>
</feature>
<sequence>MSLKRPLDSTPLDNRARKRRHCSSSLPTTPAVSHISLSTPLKTPHTPYPPRPFDSPGNPFGRKRIKHLIRTLPESTSFSKHLPLRFQFIRTGSASPRQGGVYRVVQVPLSYTFTHLCCLIAWLFGGLPSQEGADEHLFEVKKDASIYSHLYKPGQVKSGQTWVKLSSSQNPYRYRTDDLNDGEEDPQEDQLESDVKRALEEDEEESDDCEDEELEDWKWEDEEEFTVGHAWPKGPDLERAIIYHHSLTTQIHITINQTDIPRRKGRSNTPYVFSARGRVWLSPPPLPRPIFAVPAKKVASPGSKRAPSRGPEEEDTESDTEDDSEDEDDMHTEDINLELKADYWNKSTNTFAKFLARYMGIALPKSSSSSRASSSFDHDAEYLSEGDTLAYPSTPGLTRSSSVPSSPVPALATSSPPRASSYAPVGIASPSKSVLRDEGGYVTLTLPALTPFPTKARPIRKRMERIEKRMGKMKKGKWLCQNDDKDEDEKDELASDDDEDENTAPTKDKLSGKSSGARKEETVSLDWDPFGEEEEL</sequence>
<feature type="compositionally biased region" description="Basic and acidic residues" evidence="1">
    <location>
        <begin position="506"/>
        <end position="522"/>
    </location>
</feature>
<comment type="caution">
    <text evidence="2">The sequence shown here is derived from an EMBL/GenBank/DDBJ whole genome shotgun (WGS) entry which is preliminary data.</text>
</comment>
<feature type="region of interest" description="Disordered" evidence="1">
    <location>
        <begin position="452"/>
        <end position="536"/>
    </location>
</feature>
<feature type="compositionally biased region" description="Polar residues" evidence="1">
    <location>
        <begin position="23"/>
        <end position="41"/>
    </location>
</feature>
<feature type="region of interest" description="Disordered" evidence="1">
    <location>
        <begin position="173"/>
        <end position="214"/>
    </location>
</feature>
<evidence type="ECO:0000313" key="3">
    <source>
        <dbReference type="Proteomes" id="UP000807342"/>
    </source>
</evidence>
<name>A0A9P5XFV2_9AGAR</name>
<reference evidence="2" key="1">
    <citation type="submission" date="2020-11" db="EMBL/GenBank/DDBJ databases">
        <authorList>
            <consortium name="DOE Joint Genome Institute"/>
            <person name="Ahrendt S."/>
            <person name="Riley R."/>
            <person name="Andreopoulos W."/>
            <person name="Labutti K."/>
            <person name="Pangilinan J."/>
            <person name="Ruiz-Duenas F.J."/>
            <person name="Barrasa J.M."/>
            <person name="Sanchez-Garcia M."/>
            <person name="Camarero S."/>
            <person name="Miyauchi S."/>
            <person name="Serrano A."/>
            <person name="Linde D."/>
            <person name="Babiker R."/>
            <person name="Drula E."/>
            <person name="Ayuso-Fernandez I."/>
            <person name="Pacheco R."/>
            <person name="Padilla G."/>
            <person name="Ferreira P."/>
            <person name="Barriuso J."/>
            <person name="Kellner H."/>
            <person name="Castanera R."/>
            <person name="Alfaro M."/>
            <person name="Ramirez L."/>
            <person name="Pisabarro A.G."/>
            <person name="Kuo A."/>
            <person name="Tritt A."/>
            <person name="Lipzen A."/>
            <person name="He G."/>
            <person name="Yan M."/>
            <person name="Ng V."/>
            <person name="Cullen D."/>
            <person name="Martin F."/>
            <person name="Rosso M.-N."/>
            <person name="Henrissat B."/>
            <person name="Hibbett D."/>
            <person name="Martinez A.T."/>
            <person name="Grigoriev I.V."/>
        </authorList>
    </citation>
    <scope>NUCLEOTIDE SEQUENCE</scope>
    <source>
        <strain evidence="2">MF-IS2</strain>
    </source>
</reference>
<accession>A0A9P5XFV2</accession>
<feature type="region of interest" description="Disordered" evidence="1">
    <location>
        <begin position="292"/>
        <end position="329"/>
    </location>
</feature>
<feature type="compositionally biased region" description="Low complexity" evidence="1">
    <location>
        <begin position="397"/>
        <end position="417"/>
    </location>
</feature>
<organism evidence="2 3">
    <name type="scientific">Macrolepiota fuliginosa MF-IS2</name>
    <dbReference type="NCBI Taxonomy" id="1400762"/>
    <lineage>
        <taxon>Eukaryota</taxon>
        <taxon>Fungi</taxon>
        <taxon>Dikarya</taxon>
        <taxon>Basidiomycota</taxon>
        <taxon>Agaricomycotina</taxon>
        <taxon>Agaricomycetes</taxon>
        <taxon>Agaricomycetidae</taxon>
        <taxon>Agaricales</taxon>
        <taxon>Agaricineae</taxon>
        <taxon>Agaricaceae</taxon>
        <taxon>Macrolepiota</taxon>
    </lineage>
</organism>
<gene>
    <name evidence="2" type="ORF">P691DRAFT_810954</name>
</gene>
<keyword evidence="3" id="KW-1185">Reference proteome</keyword>
<feature type="compositionally biased region" description="Acidic residues" evidence="1">
    <location>
        <begin position="200"/>
        <end position="214"/>
    </location>
</feature>
<feature type="region of interest" description="Disordered" evidence="1">
    <location>
        <begin position="386"/>
        <end position="434"/>
    </location>
</feature>
<protein>
    <submittedName>
        <fullName evidence="2">Uncharacterized protein</fullName>
    </submittedName>
</protein>
<evidence type="ECO:0000313" key="2">
    <source>
        <dbReference type="EMBL" id="KAF9450199.1"/>
    </source>
</evidence>